<dbReference type="EMBL" id="FONW01000001">
    <property type="protein sequence ID" value="SFE47593.1"/>
    <property type="molecule type" value="Genomic_DNA"/>
</dbReference>
<reference evidence="14 15" key="1">
    <citation type="submission" date="2016-10" db="EMBL/GenBank/DDBJ databases">
        <authorList>
            <person name="de Groot N.N."/>
        </authorList>
    </citation>
    <scope>NUCLEOTIDE SEQUENCE [LARGE SCALE GENOMIC DNA]</scope>
    <source>
        <strain evidence="14 15">CGMCC 1.9156</strain>
    </source>
</reference>
<dbReference type="Gene3D" id="2.170.130.10">
    <property type="entry name" value="TonB-dependent receptor, plug domain"/>
    <property type="match status" value="1"/>
</dbReference>
<dbReference type="InterPro" id="IPR037066">
    <property type="entry name" value="Plug_dom_sf"/>
</dbReference>
<feature type="domain" description="TonB-dependent receptor-like beta-barrel" evidence="12">
    <location>
        <begin position="305"/>
        <end position="722"/>
    </location>
</feature>
<evidence type="ECO:0000256" key="10">
    <source>
        <dbReference type="RuleBase" id="RU003357"/>
    </source>
</evidence>
<accession>A0A1I2AX86</accession>
<evidence type="ECO:0000259" key="12">
    <source>
        <dbReference type="Pfam" id="PF00593"/>
    </source>
</evidence>
<dbReference type="GO" id="GO:0009279">
    <property type="term" value="C:cell outer membrane"/>
    <property type="evidence" value="ECO:0007669"/>
    <property type="project" value="UniProtKB-SubCell"/>
</dbReference>
<keyword evidence="15" id="KW-1185">Reference proteome</keyword>
<sequence length="784" mass="88998">MFRKLLFLFAVFLVTANLLYAFTDEDEKSERKIISGHILDAETGESLIGASVMIKELGVGTISNSYGFYSIAVAPGAYTLLCSYIGYDDYSQTVELTEDFRIEIELAPGSEELDEIQVRGERKNQNITQVEMGVEKLQTKTIKSIPALMGEVDVIKAIQLLPGVHSTAEGGSGFSVRGGSPDQNLILLDEATVYNASHLMGFFSVFNNDAIKDLKLYKGDVPAQYGGRLSSLLDVRMKDGNSKEFTGAGGIGTISSRLTLEGPLKKDKTTMLLSGRRTYMDLFLPLSSDENVRDSRLYFYDASLKLTHRFNDNNRLYISSYLGRDVMKSPYFRMGFGNRTFTARWNHIFSQKLFMNLTTVWSRYDYELGTAEDEPDSFLWESDLEDIGVKADFGLYITPEHVLKFGAQSFYHTFNPGAAKGTGEQSIFNEYIVDKNYALEHAAYLSHQHKIGDKLVLKYGLRVSLFQSIGEGTVYDYDENYQVVDSTLYASGEVYQNYWGLEPRLGVNYMIAPNWSLKFNYNRSRQTIQQATNTTAGSPLDIWFPSSPNVKPQVADQLALGVFHNFQNDRYQLSVEGYYKDMQHTIDFADHADLLLNKYLEGELRVGDSKAYGLEFLLKKTEGDLTGWVGYTLSRAERTIPGINDGKTYVAPFDKTHDISTVLNYQLSERVSLSANWVYSTGQPVTLPIQRYEVNGTVIPYYSERNGSRYDDYHRLDLSLALKSRNRKNRPWSGEWVFSIYNAYNRKNTWAMSFIQDSEKPTETYAEKTYLFPIIPAVTYNFKF</sequence>
<dbReference type="Proteomes" id="UP000198964">
    <property type="component" value="Unassembled WGS sequence"/>
</dbReference>
<evidence type="ECO:0000256" key="7">
    <source>
        <dbReference type="ARBA" id="ARBA00023136"/>
    </source>
</evidence>
<feature type="signal peptide" evidence="11">
    <location>
        <begin position="1"/>
        <end position="21"/>
    </location>
</feature>
<evidence type="ECO:0000313" key="15">
    <source>
        <dbReference type="Proteomes" id="UP000198964"/>
    </source>
</evidence>
<evidence type="ECO:0000256" key="6">
    <source>
        <dbReference type="ARBA" id="ARBA00023077"/>
    </source>
</evidence>
<dbReference type="InterPro" id="IPR012910">
    <property type="entry name" value="Plug_dom"/>
</dbReference>
<keyword evidence="9" id="KW-0998">Cell outer membrane</keyword>
<evidence type="ECO:0000256" key="3">
    <source>
        <dbReference type="ARBA" id="ARBA00022452"/>
    </source>
</evidence>
<gene>
    <name evidence="14" type="ORF">SAMN05216283_101226</name>
</gene>
<keyword evidence="3" id="KW-1134">Transmembrane beta strand</keyword>
<evidence type="ECO:0000313" key="14">
    <source>
        <dbReference type="EMBL" id="SFE47593.1"/>
    </source>
</evidence>
<evidence type="ECO:0000259" key="13">
    <source>
        <dbReference type="Pfam" id="PF07715"/>
    </source>
</evidence>
<dbReference type="GO" id="GO:0044718">
    <property type="term" value="P:siderophore transmembrane transport"/>
    <property type="evidence" value="ECO:0007669"/>
    <property type="project" value="TreeGrafter"/>
</dbReference>
<keyword evidence="2" id="KW-0813">Transport</keyword>
<keyword evidence="5 11" id="KW-0732">Signal</keyword>
<dbReference type="InterPro" id="IPR039426">
    <property type="entry name" value="TonB-dep_rcpt-like"/>
</dbReference>
<evidence type="ECO:0000256" key="5">
    <source>
        <dbReference type="ARBA" id="ARBA00022729"/>
    </source>
</evidence>
<dbReference type="Gene3D" id="2.60.40.1120">
    <property type="entry name" value="Carboxypeptidase-like, regulatory domain"/>
    <property type="match status" value="1"/>
</dbReference>
<proteinExistence type="inferred from homology"/>
<dbReference type="SUPFAM" id="SSF49464">
    <property type="entry name" value="Carboxypeptidase regulatory domain-like"/>
    <property type="match status" value="1"/>
</dbReference>
<feature type="domain" description="TonB-dependent receptor plug" evidence="13">
    <location>
        <begin position="150"/>
        <end position="228"/>
    </location>
</feature>
<name>A0A1I2AX86_9BACT</name>
<dbReference type="PANTHER" id="PTHR30069">
    <property type="entry name" value="TONB-DEPENDENT OUTER MEMBRANE RECEPTOR"/>
    <property type="match status" value="1"/>
</dbReference>
<evidence type="ECO:0000256" key="8">
    <source>
        <dbReference type="ARBA" id="ARBA00023170"/>
    </source>
</evidence>
<evidence type="ECO:0000256" key="2">
    <source>
        <dbReference type="ARBA" id="ARBA00022448"/>
    </source>
</evidence>
<organism evidence="14 15">
    <name type="scientific">Sunxiuqinia elliptica</name>
    <dbReference type="NCBI Taxonomy" id="655355"/>
    <lineage>
        <taxon>Bacteria</taxon>
        <taxon>Pseudomonadati</taxon>
        <taxon>Bacteroidota</taxon>
        <taxon>Bacteroidia</taxon>
        <taxon>Marinilabiliales</taxon>
        <taxon>Prolixibacteraceae</taxon>
        <taxon>Sunxiuqinia</taxon>
    </lineage>
</organism>
<dbReference type="InterPro" id="IPR000531">
    <property type="entry name" value="Beta-barrel_TonB"/>
</dbReference>
<dbReference type="Gene3D" id="2.40.170.20">
    <property type="entry name" value="TonB-dependent receptor, beta-barrel domain"/>
    <property type="match status" value="1"/>
</dbReference>
<dbReference type="RefSeq" id="WP_093917979.1">
    <property type="nucleotide sequence ID" value="NZ_FONW01000001.1"/>
</dbReference>
<dbReference type="Pfam" id="PF00593">
    <property type="entry name" value="TonB_dep_Rec_b-barrel"/>
    <property type="match status" value="1"/>
</dbReference>
<dbReference type="STRING" id="655355.SAMN05216283_101226"/>
<comment type="similarity">
    <text evidence="10">Belongs to the TonB-dependent receptor family.</text>
</comment>
<keyword evidence="8 14" id="KW-0675">Receptor</keyword>
<evidence type="ECO:0000256" key="1">
    <source>
        <dbReference type="ARBA" id="ARBA00004571"/>
    </source>
</evidence>
<dbReference type="Pfam" id="PF13715">
    <property type="entry name" value="CarbopepD_reg_2"/>
    <property type="match status" value="1"/>
</dbReference>
<feature type="chain" id="PRO_5011635378" evidence="11">
    <location>
        <begin position="22"/>
        <end position="784"/>
    </location>
</feature>
<dbReference type="SUPFAM" id="SSF56935">
    <property type="entry name" value="Porins"/>
    <property type="match status" value="1"/>
</dbReference>
<dbReference type="InterPro" id="IPR008969">
    <property type="entry name" value="CarboxyPept-like_regulatory"/>
</dbReference>
<dbReference type="Pfam" id="PF07715">
    <property type="entry name" value="Plug"/>
    <property type="match status" value="1"/>
</dbReference>
<dbReference type="AlphaFoldDB" id="A0A1I2AX86"/>
<evidence type="ECO:0000256" key="9">
    <source>
        <dbReference type="ARBA" id="ARBA00023237"/>
    </source>
</evidence>
<evidence type="ECO:0000256" key="11">
    <source>
        <dbReference type="SAM" id="SignalP"/>
    </source>
</evidence>
<dbReference type="PANTHER" id="PTHR30069:SF29">
    <property type="entry name" value="HEMOGLOBIN AND HEMOGLOBIN-HAPTOGLOBIN-BINDING PROTEIN 1-RELATED"/>
    <property type="match status" value="1"/>
</dbReference>
<dbReference type="InterPro" id="IPR036942">
    <property type="entry name" value="Beta-barrel_TonB_sf"/>
</dbReference>
<comment type="subcellular location">
    <subcellularLocation>
        <location evidence="1">Cell outer membrane</location>
        <topology evidence="1">Multi-pass membrane protein</topology>
    </subcellularLocation>
</comment>
<keyword evidence="6 10" id="KW-0798">TonB box</keyword>
<keyword evidence="7 10" id="KW-0472">Membrane</keyword>
<protein>
    <submittedName>
        <fullName evidence="14">Outer membrane receptor for ferrienterochelin and colicins</fullName>
    </submittedName>
</protein>
<dbReference type="GO" id="GO:0015344">
    <property type="term" value="F:siderophore uptake transmembrane transporter activity"/>
    <property type="evidence" value="ECO:0007669"/>
    <property type="project" value="TreeGrafter"/>
</dbReference>
<keyword evidence="4" id="KW-0812">Transmembrane</keyword>
<evidence type="ECO:0000256" key="4">
    <source>
        <dbReference type="ARBA" id="ARBA00022692"/>
    </source>
</evidence>